<evidence type="ECO:0000313" key="8">
    <source>
        <dbReference type="EMBL" id="WAH36140.1"/>
    </source>
</evidence>
<dbReference type="SUPFAM" id="SSF103481">
    <property type="entry name" value="Multidrug resistance efflux transporter EmrE"/>
    <property type="match status" value="2"/>
</dbReference>
<feature type="transmembrane region" description="Helical" evidence="6">
    <location>
        <begin position="45"/>
        <end position="66"/>
    </location>
</feature>
<evidence type="ECO:0000259" key="7">
    <source>
        <dbReference type="Pfam" id="PF00892"/>
    </source>
</evidence>
<dbReference type="PANTHER" id="PTHR32322:SF2">
    <property type="entry name" value="EAMA DOMAIN-CONTAINING PROTEIN"/>
    <property type="match status" value="1"/>
</dbReference>
<gene>
    <name evidence="8" type="ORF">NZD86_18100</name>
</gene>
<keyword evidence="3 6" id="KW-0812">Transmembrane</keyword>
<evidence type="ECO:0000256" key="4">
    <source>
        <dbReference type="ARBA" id="ARBA00022989"/>
    </source>
</evidence>
<evidence type="ECO:0000256" key="2">
    <source>
        <dbReference type="ARBA" id="ARBA00007362"/>
    </source>
</evidence>
<dbReference type="PANTHER" id="PTHR32322">
    <property type="entry name" value="INNER MEMBRANE TRANSPORTER"/>
    <property type="match status" value="1"/>
</dbReference>
<dbReference type="RefSeq" id="WP_268043448.1">
    <property type="nucleotide sequence ID" value="NZ_CP104064.1"/>
</dbReference>
<feature type="transmembrane region" description="Helical" evidence="6">
    <location>
        <begin position="138"/>
        <end position="158"/>
    </location>
</feature>
<feature type="transmembrane region" description="Helical" evidence="6">
    <location>
        <begin position="255"/>
        <end position="275"/>
    </location>
</feature>
<feature type="transmembrane region" description="Helical" evidence="6">
    <location>
        <begin position="170"/>
        <end position="191"/>
    </location>
</feature>
<feature type="domain" description="EamA" evidence="7">
    <location>
        <begin position="197"/>
        <end position="329"/>
    </location>
</feature>
<evidence type="ECO:0000256" key="3">
    <source>
        <dbReference type="ARBA" id="ARBA00022692"/>
    </source>
</evidence>
<dbReference type="EMBL" id="CP104064">
    <property type="protein sequence ID" value="WAH36140.1"/>
    <property type="molecule type" value="Genomic_DNA"/>
</dbReference>
<dbReference type="InterPro" id="IPR037185">
    <property type="entry name" value="EmrE-like"/>
</dbReference>
<keyword evidence="9" id="KW-1185">Reference proteome</keyword>
<comment type="similarity">
    <text evidence="2">Belongs to the EamA transporter family.</text>
</comment>
<protein>
    <submittedName>
        <fullName evidence="8">EamA family transporter</fullName>
    </submittedName>
</protein>
<feature type="domain" description="EamA" evidence="7">
    <location>
        <begin position="43"/>
        <end position="183"/>
    </location>
</feature>
<dbReference type="InterPro" id="IPR050638">
    <property type="entry name" value="AA-Vitamin_Transporters"/>
</dbReference>
<dbReference type="InterPro" id="IPR000620">
    <property type="entry name" value="EamA_dom"/>
</dbReference>
<dbReference type="Pfam" id="PF00892">
    <property type="entry name" value="EamA"/>
    <property type="match status" value="2"/>
</dbReference>
<evidence type="ECO:0000256" key="1">
    <source>
        <dbReference type="ARBA" id="ARBA00004127"/>
    </source>
</evidence>
<feature type="transmembrane region" description="Helical" evidence="6">
    <location>
        <begin position="72"/>
        <end position="94"/>
    </location>
</feature>
<proteinExistence type="inferred from homology"/>
<keyword evidence="4 6" id="KW-1133">Transmembrane helix</keyword>
<organism evidence="8 9">
    <name type="scientific">Alicyclobacillus dauci</name>
    <dbReference type="NCBI Taxonomy" id="1475485"/>
    <lineage>
        <taxon>Bacteria</taxon>
        <taxon>Bacillati</taxon>
        <taxon>Bacillota</taxon>
        <taxon>Bacilli</taxon>
        <taxon>Bacillales</taxon>
        <taxon>Alicyclobacillaceae</taxon>
        <taxon>Alicyclobacillus</taxon>
    </lineage>
</organism>
<sequence>MREKLYCKEKRYPLWRGFRKSVRGIVALEPNIAHSPSVTNHYRGVFMVLLGAVLWGVSGSAAQVLFQRMHFAPGWLVHIRMTASGIMLLGYVGVRYGPGRVFEIWRSAKDAGRLVLLALVGLLGVQYTYFAAIADSNAATATLLQYLAPVLVVLWALIENRSRPKTRQTLAVIAAVFGTSLLVTNGKLAALGISVGGLVWGLSSALALAFYSIYPRRLLTIYGSLPIVGWCMLLGGITMGFFHPTWKVSATITPASLYLIAFVVICGTMIAFSLFTASLKVITSEEASLLSCAEPLASAVFAVLFLHLRLSPLGWIGALLILVAVVILSRSR</sequence>
<feature type="transmembrane region" description="Helical" evidence="6">
    <location>
        <begin position="287"/>
        <end position="306"/>
    </location>
</feature>
<evidence type="ECO:0000256" key="5">
    <source>
        <dbReference type="ARBA" id="ARBA00023136"/>
    </source>
</evidence>
<comment type="subcellular location">
    <subcellularLocation>
        <location evidence="1">Endomembrane system</location>
        <topology evidence="1">Multi-pass membrane protein</topology>
    </subcellularLocation>
</comment>
<keyword evidence="5 6" id="KW-0472">Membrane</keyword>
<name>A0ABY6Z2C7_9BACL</name>
<dbReference type="Proteomes" id="UP001164803">
    <property type="component" value="Chromosome"/>
</dbReference>
<accession>A0ABY6Z2C7</accession>
<evidence type="ECO:0000256" key="6">
    <source>
        <dbReference type="SAM" id="Phobius"/>
    </source>
</evidence>
<evidence type="ECO:0000313" key="9">
    <source>
        <dbReference type="Proteomes" id="UP001164803"/>
    </source>
</evidence>
<feature type="transmembrane region" description="Helical" evidence="6">
    <location>
        <begin position="221"/>
        <end position="243"/>
    </location>
</feature>
<reference evidence="8" key="1">
    <citation type="submission" date="2022-08" db="EMBL/GenBank/DDBJ databases">
        <title>Alicyclobacillus dauci DSM2870, complete genome.</title>
        <authorList>
            <person name="Wang Q."/>
            <person name="Cai R."/>
            <person name="Wang Z."/>
        </authorList>
    </citation>
    <scope>NUCLEOTIDE SEQUENCE</scope>
    <source>
        <strain evidence="8">DSM 28700</strain>
    </source>
</reference>
<feature type="transmembrane region" description="Helical" evidence="6">
    <location>
        <begin position="197"/>
        <end position="214"/>
    </location>
</feature>
<feature type="transmembrane region" description="Helical" evidence="6">
    <location>
        <begin position="114"/>
        <end position="132"/>
    </location>
</feature>
<feature type="transmembrane region" description="Helical" evidence="6">
    <location>
        <begin position="312"/>
        <end position="329"/>
    </location>
</feature>